<keyword evidence="4" id="KW-1185">Reference proteome</keyword>
<reference evidence="3 4" key="2">
    <citation type="journal article" date="2020" name="Cell Rep.">
        <title>Acquisition and Adaptation of Ultra-small Parasitic Reduced Genome Bacteria to Mammalian Hosts.</title>
        <authorList>
            <person name="McLean J.S."/>
            <person name="Bor B."/>
            <person name="Kerns K.A."/>
            <person name="Liu Q."/>
            <person name="To T.T."/>
            <person name="Solden L."/>
            <person name="Hendrickson E.L."/>
            <person name="Wrighton K."/>
            <person name="Shi W."/>
            <person name="He X."/>
        </authorList>
    </citation>
    <scope>NUCLEOTIDE SEQUENCE [LARGE SCALE GENOMIC DNA]</scope>
    <source>
        <strain evidence="3 4">TM7_G3_2_Rum_HOT_351B</strain>
    </source>
</reference>
<dbReference type="RefSeq" id="WP_129735052.1">
    <property type="nucleotide sequence ID" value="NZ_PRLM01000005.1"/>
</dbReference>
<dbReference type="EMBL" id="PRLM01000005">
    <property type="protein sequence ID" value="RYC74629.1"/>
    <property type="molecule type" value="Genomic_DNA"/>
</dbReference>
<keyword evidence="1" id="KW-1133">Transmembrane helix</keyword>
<evidence type="ECO:0000256" key="1">
    <source>
        <dbReference type="SAM" id="Phobius"/>
    </source>
</evidence>
<keyword evidence="1" id="KW-0812">Transmembrane</keyword>
<keyword evidence="1" id="KW-0472">Membrane</keyword>
<evidence type="ECO:0000313" key="3">
    <source>
        <dbReference type="EMBL" id="RYC74629.1"/>
    </source>
</evidence>
<feature type="signal peptide" evidence="2">
    <location>
        <begin position="1"/>
        <end position="25"/>
    </location>
</feature>
<evidence type="ECO:0000256" key="2">
    <source>
        <dbReference type="SAM" id="SignalP"/>
    </source>
</evidence>
<organism evidence="3 4">
    <name type="scientific">Candidatus Nanosyncoccus alces</name>
    <dbReference type="NCBI Taxonomy" id="2171997"/>
    <lineage>
        <taxon>Bacteria</taxon>
        <taxon>Candidatus Saccharimonadota</taxon>
        <taxon>Candidatus Nanosyncoccalia</taxon>
        <taxon>Candidatus Nanosyncoccales</taxon>
        <taxon>Candidatus Nanosyncoccaceae</taxon>
        <taxon>Candidatus Nanosyncoccus</taxon>
    </lineage>
</organism>
<dbReference type="Proteomes" id="UP001191019">
    <property type="component" value="Unassembled WGS sequence"/>
</dbReference>
<accession>A0ABY0FLH2</accession>
<gene>
    <name evidence="3" type="ORF">G3RUM_00495</name>
</gene>
<dbReference type="InterPro" id="IPR043993">
    <property type="entry name" value="T4SS_pilin"/>
</dbReference>
<protein>
    <recommendedName>
        <fullName evidence="5">TrbC/VIRB2 family protein</fullName>
    </recommendedName>
</protein>
<proteinExistence type="predicted"/>
<name>A0ABY0FLH2_9BACT</name>
<reference evidence="3 4" key="1">
    <citation type="journal article" date="2018" name="bioRxiv">
        <title>Evidence of independent acquisition and adaption of ultra-small bacteria to human hosts across the highly diverse yet reduced genomes of the phylum Saccharibacteria.</title>
        <authorList>
            <person name="McLean J.S."/>
            <person name="Bor B."/>
            <person name="To T.T."/>
            <person name="Liu Q."/>
            <person name="Kearns K.A."/>
            <person name="Solden L.M."/>
            <person name="Wrighton K.C."/>
            <person name="He X."/>
            <person name="Shi W."/>
        </authorList>
    </citation>
    <scope>NUCLEOTIDE SEQUENCE [LARGE SCALE GENOMIC DNA]</scope>
    <source>
        <strain evidence="3 4">TM7_G3_2_Rum_HOT_351B</strain>
    </source>
</reference>
<dbReference type="Pfam" id="PF18895">
    <property type="entry name" value="T4SS_pilin"/>
    <property type="match status" value="1"/>
</dbReference>
<feature type="transmembrane region" description="Helical" evidence="1">
    <location>
        <begin position="95"/>
        <end position="116"/>
    </location>
</feature>
<evidence type="ECO:0008006" key="5">
    <source>
        <dbReference type="Google" id="ProtNLM"/>
    </source>
</evidence>
<comment type="caution">
    <text evidence="3">The sequence shown here is derived from an EMBL/GenBank/DDBJ whole genome shotgun (WGS) entry which is preliminary data.</text>
</comment>
<evidence type="ECO:0000313" key="4">
    <source>
        <dbReference type="Proteomes" id="UP001191019"/>
    </source>
</evidence>
<sequence length="121" mass="12707">MKKILSIIAALVLGVSVVASTPVMAEDSKASVSILESCATDNGKGSSIFCVLNFVVDIMTIGIGILGVIGITIVGIQYLTAGGSEEKTRKAKRRMFEIVIGLVAYVLIYAALKWLLPTFGG</sequence>
<feature type="chain" id="PRO_5045109316" description="TrbC/VIRB2 family protein" evidence="2">
    <location>
        <begin position="26"/>
        <end position="121"/>
    </location>
</feature>
<feature type="transmembrane region" description="Helical" evidence="1">
    <location>
        <begin position="49"/>
        <end position="74"/>
    </location>
</feature>
<keyword evidence="2" id="KW-0732">Signal</keyword>